<evidence type="ECO:0000256" key="2">
    <source>
        <dbReference type="ARBA" id="ARBA00010550"/>
    </source>
</evidence>
<comment type="similarity">
    <text evidence="2">In the N-terminal section; belongs to the AAA ATPase family.</text>
</comment>
<dbReference type="InterPro" id="IPR037219">
    <property type="entry name" value="Peptidase_M41-like"/>
</dbReference>
<dbReference type="Gene3D" id="3.40.50.300">
    <property type="entry name" value="P-loop containing nucleotide triphosphate hydrolases"/>
    <property type="match status" value="1"/>
</dbReference>
<feature type="domain" description="AAA+ ATPase" evidence="7">
    <location>
        <begin position="369"/>
        <end position="508"/>
    </location>
</feature>
<dbReference type="Proteomes" id="UP000279271">
    <property type="component" value="Unassembled WGS sequence"/>
</dbReference>
<evidence type="ECO:0000313" key="9">
    <source>
        <dbReference type="EMBL" id="RMZ55491.1"/>
    </source>
</evidence>
<dbReference type="GO" id="GO:0004222">
    <property type="term" value="F:metalloendopeptidase activity"/>
    <property type="evidence" value="ECO:0007669"/>
    <property type="project" value="InterPro"/>
</dbReference>
<dbReference type="KEGG" id="apro:F751_3576"/>
<dbReference type="Pfam" id="PF00004">
    <property type="entry name" value="AAA"/>
    <property type="match status" value="1"/>
</dbReference>
<gene>
    <name evidence="9" type="ORF">APUTEX25_000074</name>
    <name evidence="8" type="ORF">F751_3576</name>
</gene>
<reference evidence="9" key="4">
    <citation type="submission" date="2018-11" db="EMBL/GenBank/DDBJ databases">
        <title>Characterization of plant carbon substrate utilization by Auxenochlorella protothecoides.</title>
        <authorList>
            <person name="Vogler B.W."/>
            <person name="Starkenburg S.R."/>
            <person name="Sudasinghe N."/>
            <person name="Schambach J.Y."/>
            <person name="Rollin J.A."/>
            <person name="Pattathil S."/>
            <person name="Barry A.N."/>
        </authorList>
    </citation>
    <scope>NUCLEOTIDE SEQUENCE [LARGE SCALE GENOMIC DNA]</scope>
    <source>
        <strain evidence="9">UTEX 25</strain>
    </source>
</reference>
<evidence type="ECO:0000313" key="8">
    <source>
        <dbReference type="EMBL" id="KFM28746.1"/>
    </source>
</evidence>
<evidence type="ECO:0000256" key="4">
    <source>
        <dbReference type="ARBA" id="ARBA00022741"/>
    </source>
</evidence>
<dbReference type="PANTHER" id="PTHR23076:SF111">
    <property type="entry name" value="INACTIVE ATP-DEPENDENT ZINC METALLOPROTEASE FTSHI 1, CHLOROPLASTIC-RELATED"/>
    <property type="match status" value="1"/>
</dbReference>
<name>A0A087SSP2_AUXPR</name>
<keyword evidence="3 8" id="KW-0645">Protease</keyword>
<sequence>MMGVSIASSPWLGPSGLPSSACFRTPRSRCPRPTRHPAVRVKAGLEPKKLTAQDLRRIQEQGPSIQDLTRTLKVVYEPRSGKVVEPLVLTHDFVPPSALTAPVLTPEPDWRRIPEMPFMELFDGLQRRNWTHPRYDPSLPKWELAFFRDTARLLRPVYSGYRVLVQCPAEGRSAWVALDRSGADAFLRDYSGGGLGGAVHNAKRLPQVLVSPTQYGFNQVFEQLFQAFEEEATPAQMHEIFNKGFSPRKGTTYSCPADKQLSVTFHQTLPEYSLGWLFKAIPQYGIYGIALSFLAVVLAVGIFKPRKQMPIDLFMALEFAQSKGKARKDGTTGVGFADVGGIGTAIHDLNDVVAFLKAPLQYAGMKARPPKGILLEGDPGTGKTLVAKAVAGEAGVAFYQMAGSEFVEAIVGVGASRVRDLFKRAMVNAPCIIFVDEIDALGIKRADAGVGTNEEREQTLNQLLTEMDGFSPSLGVMFIGATNRADLLDPALLRAGRFDRRIRINLPDEVGREEILRIHARRTSMDPGVDLAQLAKDLPGLSGAELGNVINESILECLRRRGTTVTQRDVDNGVDRVVQGVRLPPLPKHYAMRRRLALHEAGTGVLSTLLRARSGHVEAVERMSLVGRGRELSRTVLARGRDETYLLVTRARLRDRMRVALAGRAAEHLFLGEASSYCDKDLQDARRIAMRTVTAYCLSDLGLVSYSPPPVPSMENQMFGFEVNPDRIDDNLFGHAVPGGGFQPTDATWNAVCRAASDLILAAYNDNMEELARHEPAVQAVADALLRQETVLGEELEAIMASHPPAAPVREVPRLAHDFDAMGGMVGEFHRYQRLEAAEREARKAGEGRGLGAGELWEEAIRRAPIGAGSGG</sequence>
<dbReference type="Gene3D" id="1.10.8.60">
    <property type="match status" value="1"/>
</dbReference>
<evidence type="ECO:0000256" key="3">
    <source>
        <dbReference type="ARBA" id="ARBA00022670"/>
    </source>
</evidence>
<keyword evidence="10" id="KW-1185">Reference proteome</keyword>
<dbReference type="eggNOG" id="KOG0731">
    <property type="taxonomic scope" value="Eukaryota"/>
</dbReference>
<dbReference type="STRING" id="3075.A0A087SSP2"/>
<keyword evidence="5" id="KW-0378">Hydrolase</keyword>
<dbReference type="GO" id="GO:0004176">
    <property type="term" value="F:ATP-dependent peptidase activity"/>
    <property type="evidence" value="ECO:0007669"/>
    <property type="project" value="InterPro"/>
</dbReference>
<organism evidence="8 10">
    <name type="scientific">Auxenochlorella protothecoides</name>
    <name type="common">Green microalga</name>
    <name type="synonym">Chlorella protothecoides</name>
    <dbReference type="NCBI Taxonomy" id="3075"/>
    <lineage>
        <taxon>Eukaryota</taxon>
        <taxon>Viridiplantae</taxon>
        <taxon>Chlorophyta</taxon>
        <taxon>core chlorophytes</taxon>
        <taxon>Trebouxiophyceae</taxon>
        <taxon>Chlorellales</taxon>
        <taxon>Chlorellaceae</taxon>
        <taxon>Auxenochlorella</taxon>
    </lineage>
</organism>
<dbReference type="SMART" id="SM00382">
    <property type="entry name" value="AAA"/>
    <property type="match status" value="1"/>
</dbReference>
<evidence type="ECO:0000313" key="11">
    <source>
        <dbReference type="Proteomes" id="UP000279271"/>
    </source>
</evidence>
<dbReference type="RefSeq" id="XP_011401791.1">
    <property type="nucleotide sequence ID" value="XM_011403489.1"/>
</dbReference>
<dbReference type="Pfam" id="PF17862">
    <property type="entry name" value="AAA_lid_3"/>
    <property type="match status" value="1"/>
</dbReference>
<comment type="similarity">
    <text evidence="1">In the C-terminal section; belongs to the peptidase M41 family.</text>
</comment>
<protein>
    <submittedName>
        <fullName evidence="8">ATP-dependent zinc metalloprotease FtsH</fullName>
    </submittedName>
</protein>
<proteinExistence type="inferred from homology"/>
<dbReference type="EMBL" id="KL662180">
    <property type="protein sequence ID" value="KFM28746.1"/>
    <property type="molecule type" value="Genomic_DNA"/>
</dbReference>
<keyword evidence="8" id="KW-0482">Metalloprotease</keyword>
<dbReference type="OrthoDB" id="2016698at2759"/>
<dbReference type="InterPro" id="IPR003959">
    <property type="entry name" value="ATPase_AAA_core"/>
</dbReference>
<dbReference type="CDD" id="cd19501">
    <property type="entry name" value="RecA-like_FtsH"/>
    <property type="match status" value="1"/>
</dbReference>
<accession>A0A087SSP2</accession>
<dbReference type="FunFam" id="3.40.50.300:FF:000352">
    <property type="entry name" value="ATP-dependent zinc metalloprotease FTSH 7, chloroplastic"/>
    <property type="match status" value="1"/>
</dbReference>
<dbReference type="Proteomes" id="UP000028924">
    <property type="component" value="Unassembled WGS sequence"/>
</dbReference>
<dbReference type="SUPFAM" id="SSF52540">
    <property type="entry name" value="P-loop containing nucleoside triphosphate hydrolases"/>
    <property type="match status" value="1"/>
</dbReference>
<dbReference type="InterPro" id="IPR000642">
    <property type="entry name" value="Peptidase_M41"/>
</dbReference>
<reference evidence="8 10" key="1">
    <citation type="journal article" date="2014" name="BMC Genomics">
        <title>Oil accumulation mechanisms of the oleaginous microalga Chlorella protothecoides revealed through its genome, transcriptomes, and proteomes.</title>
        <authorList>
            <person name="Gao C."/>
            <person name="Wang Y."/>
            <person name="Shen Y."/>
            <person name="Yan D."/>
            <person name="He X."/>
            <person name="Dai J."/>
            <person name="Wu Q."/>
        </authorList>
    </citation>
    <scope>NUCLEOTIDE SEQUENCE [LARGE SCALE GENOMIC DNA]</scope>
    <source>
        <strain evidence="8 10">0710</strain>
    </source>
</reference>
<reference evidence="9" key="3">
    <citation type="submission" date="2018-10" db="EMBL/GenBank/DDBJ databases">
        <authorList>
            <person name="Hovde B."/>
            <person name="Zhang X."/>
        </authorList>
    </citation>
    <scope>NUCLEOTIDE SEQUENCE [LARGE SCALE GENOMIC DNA]</scope>
    <source>
        <strain evidence="9">UTEX 25</strain>
    </source>
</reference>
<keyword evidence="6" id="KW-0067">ATP-binding</keyword>
<dbReference type="PANTHER" id="PTHR23076">
    <property type="entry name" value="METALLOPROTEASE M41 FTSH"/>
    <property type="match status" value="1"/>
</dbReference>
<dbReference type="AlphaFoldDB" id="A0A087SSP2"/>
<dbReference type="GO" id="GO:0006508">
    <property type="term" value="P:proteolysis"/>
    <property type="evidence" value="ECO:0007669"/>
    <property type="project" value="UniProtKB-KW"/>
</dbReference>
<dbReference type="Pfam" id="PF01434">
    <property type="entry name" value="Peptidase_M41"/>
    <property type="match status" value="1"/>
</dbReference>
<evidence type="ECO:0000256" key="6">
    <source>
        <dbReference type="ARBA" id="ARBA00022840"/>
    </source>
</evidence>
<dbReference type="GO" id="GO:0016887">
    <property type="term" value="F:ATP hydrolysis activity"/>
    <property type="evidence" value="ECO:0007669"/>
    <property type="project" value="InterPro"/>
</dbReference>
<evidence type="ECO:0000259" key="7">
    <source>
        <dbReference type="SMART" id="SM00382"/>
    </source>
</evidence>
<dbReference type="InterPro" id="IPR003593">
    <property type="entry name" value="AAA+_ATPase"/>
</dbReference>
<dbReference type="EMBL" id="QOKY01000160">
    <property type="protein sequence ID" value="RMZ55491.1"/>
    <property type="molecule type" value="Genomic_DNA"/>
</dbReference>
<dbReference type="SUPFAM" id="SSF140990">
    <property type="entry name" value="FtsH protease domain-like"/>
    <property type="match status" value="1"/>
</dbReference>
<dbReference type="Gene3D" id="1.20.58.760">
    <property type="entry name" value="Peptidase M41"/>
    <property type="match status" value="1"/>
</dbReference>
<dbReference type="GeneID" id="23614967"/>
<dbReference type="GO" id="GO:0005524">
    <property type="term" value="F:ATP binding"/>
    <property type="evidence" value="ECO:0007669"/>
    <property type="project" value="UniProtKB-KW"/>
</dbReference>
<dbReference type="GO" id="GO:0045037">
    <property type="term" value="P:protein import into chloroplast stroma"/>
    <property type="evidence" value="ECO:0007669"/>
    <property type="project" value="TreeGrafter"/>
</dbReference>
<evidence type="ECO:0000313" key="10">
    <source>
        <dbReference type="Proteomes" id="UP000028924"/>
    </source>
</evidence>
<evidence type="ECO:0000256" key="5">
    <source>
        <dbReference type="ARBA" id="ARBA00022801"/>
    </source>
</evidence>
<dbReference type="GO" id="GO:0009507">
    <property type="term" value="C:chloroplast"/>
    <property type="evidence" value="ECO:0007669"/>
    <property type="project" value="TreeGrafter"/>
</dbReference>
<evidence type="ECO:0000256" key="1">
    <source>
        <dbReference type="ARBA" id="ARBA00010044"/>
    </source>
</evidence>
<dbReference type="InterPro" id="IPR027417">
    <property type="entry name" value="P-loop_NTPase"/>
</dbReference>
<reference evidence="11" key="2">
    <citation type="journal article" date="2018" name="Algal Res.">
        <title>Characterization of plant carbon substrate utilization by Auxenochlorella protothecoides.</title>
        <authorList>
            <person name="Vogler B.W."/>
            <person name="Starkenburg S.R."/>
            <person name="Sudasinghe N."/>
            <person name="Schambach J.Y."/>
            <person name="Rollin J.A."/>
            <person name="Pattathil S."/>
            <person name="Barry A.N."/>
        </authorList>
    </citation>
    <scope>NUCLEOTIDE SEQUENCE [LARGE SCALE GENOMIC DNA]</scope>
    <source>
        <strain evidence="11">UTEX 25</strain>
    </source>
</reference>
<keyword evidence="4" id="KW-0547">Nucleotide-binding</keyword>
<dbReference type="InterPro" id="IPR041569">
    <property type="entry name" value="AAA_lid_3"/>
</dbReference>